<evidence type="ECO:0000313" key="1">
    <source>
        <dbReference type="EMBL" id="SHI78140.1"/>
    </source>
</evidence>
<name>A0A1M6DYC7_BUTFI</name>
<dbReference type="RefSeq" id="WP_139263848.1">
    <property type="nucleotide sequence ID" value="NZ_FQXK01000040.1"/>
</dbReference>
<keyword evidence="2" id="KW-1185">Reference proteome</keyword>
<accession>A0A1M6DYC7</accession>
<dbReference type="EMBL" id="FQXK01000040">
    <property type="protein sequence ID" value="SHI78140.1"/>
    <property type="molecule type" value="Genomic_DNA"/>
</dbReference>
<dbReference type="STRING" id="1121131.SAMN02745229_03614"/>
<proteinExistence type="predicted"/>
<reference evidence="2" key="1">
    <citation type="submission" date="2016-11" db="EMBL/GenBank/DDBJ databases">
        <authorList>
            <person name="Varghese N."/>
            <person name="Submissions S."/>
        </authorList>
    </citation>
    <scope>NUCLEOTIDE SEQUENCE [LARGE SCALE GENOMIC DNA]</scope>
    <source>
        <strain evidence="2">DSM 3071</strain>
    </source>
</reference>
<sequence>MSRNSLDALFGMMNSAFLDKEHQEYEKVSKALEGVDSIGKMPGRNILRLKRYTDFGVEYEIPMNWELAEREEHKSVMYVDNVYEGTKEFTAAALRIRRLRGDYRGYENLDQLRKLALYVAKKSKTMDFKYLDEILIGRRKGIKVSCEDYSDPNDFYDIDMYFFYKSKTEIMIFFCITAQRTRSYYGKIFNKILSSIRYLR</sequence>
<protein>
    <submittedName>
        <fullName evidence="1">Uncharacterized protein</fullName>
    </submittedName>
</protein>
<dbReference type="GeneID" id="89509890"/>
<dbReference type="AlphaFoldDB" id="A0A1M6DYC7"/>
<dbReference type="Proteomes" id="UP000184278">
    <property type="component" value="Unassembled WGS sequence"/>
</dbReference>
<evidence type="ECO:0000313" key="2">
    <source>
        <dbReference type="Proteomes" id="UP000184278"/>
    </source>
</evidence>
<organism evidence="1 2">
    <name type="scientific">Butyrivibrio fibrisolvens DSM 3071</name>
    <dbReference type="NCBI Taxonomy" id="1121131"/>
    <lineage>
        <taxon>Bacteria</taxon>
        <taxon>Bacillati</taxon>
        <taxon>Bacillota</taxon>
        <taxon>Clostridia</taxon>
        <taxon>Lachnospirales</taxon>
        <taxon>Lachnospiraceae</taxon>
        <taxon>Butyrivibrio</taxon>
    </lineage>
</organism>
<dbReference type="OrthoDB" id="2005282at2"/>
<gene>
    <name evidence="1" type="ORF">SAMN02745229_03614</name>
</gene>